<dbReference type="RefSeq" id="XP_013398234.1">
    <property type="nucleotide sequence ID" value="XM_013542780.1"/>
</dbReference>
<keyword evidence="4" id="KW-0732">Signal</keyword>
<protein>
    <submittedName>
        <fullName evidence="6">Tubulin polyglutamylase TTLL4</fullName>
    </submittedName>
</protein>
<keyword evidence="3" id="KW-0067">ATP-binding</keyword>
<dbReference type="OrthoDB" id="202825at2759"/>
<organism evidence="5 6">
    <name type="scientific">Lingula anatina</name>
    <name type="common">Brachiopod</name>
    <name type="synonym">Lingula unguis</name>
    <dbReference type="NCBI Taxonomy" id="7574"/>
    <lineage>
        <taxon>Eukaryota</taxon>
        <taxon>Metazoa</taxon>
        <taxon>Spiralia</taxon>
        <taxon>Lophotrochozoa</taxon>
        <taxon>Brachiopoda</taxon>
        <taxon>Linguliformea</taxon>
        <taxon>Lingulata</taxon>
        <taxon>Lingulida</taxon>
        <taxon>Linguloidea</taxon>
        <taxon>Lingulidae</taxon>
        <taxon>Lingula</taxon>
    </lineage>
</organism>
<evidence type="ECO:0000313" key="6">
    <source>
        <dbReference type="RefSeq" id="XP_013398234.1"/>
    </source>
</evidence>
<sequence length="585" mass="67412">MESALVKMTRSIMDCCICVTVILLLANSANVSGESPTTHSAPLNECPVKLHIDGEQGPSARISDCSSGKPVSLFTEGIAEEIEVKDNVLPALTPSLFSNVPPTINFVRPDQKVEELPQTIRDRLKYYASPSSPIAYYVSFSGFTQTQDVWEYTVFYGLPYQINMARDYLSVLPHQKFNHIPDSWALGCKDQLGRNLQRFKAKYGEEDYGIFPETFVLPEDKVALKRAWNSSNKHRTWLLKPPCAFGGRGIEVVQDWKKVPKKEHTVVQRYISNPLLVNGSKIDLRVYVHVTSINPLRIYVNPEGLVRISVEKYTMKDINNRAIHLTNKDINDKNSLYYVDEQLTEGNRRSLTWLWDHLKENYGVERQPIWDRIKDLVIKTVLSGEDTMQRSTQHFIRNRYSVHELFAFDILLDGNMKPWVMEVNVSPRFTTNVFTKLIDPLLTSMLNLAGIQIPAVDMLPNLKHSPETVPKNLLMDRRLWTQQLTEEEKEKHQTYTTITDQLQTTLSTILDTLTPDDMRMLIETVDENNRRGQFERMEYGIWKDGNQHQRLRYITDSLSGQDITIFSLTNGFNVIIKTKRRGYKF</sequence>
<dbReference type="FunCoup" id="A0A1S3IL36">
    <property type="interactions" value="661"/>
</dbReference>
<dbReference type="Proteomes" id="UP000085678">
    <property type="component" value="Unplaced"/>
</dbReference>
<proteinExistence type="predicted"/>
<dbReference type="Gene3D" id="3.30.470.20">
    <property type="entry name" value="ATP-grasp fold, B domain"/>
    <property type="match status" value="1"/>
</dbReference>
<dbReference type="KEGG" id="lak:106164765"/>
<evidence type="ECO:0000256" key="2">
    <source>
        <dbReference type="ARBA" id="ARBA00022741"/>
    </source>
</evidence>
<reference evidence="6" key="1">
    <citation type="submission" date="2025-08" db="UniProtKB">
        <authorList>
            <consortium name="RefSeq"/>
        </authorList>
    </citation>
    <scope>IDENTIFICATION</scope>
    <source>
        <tissue evidence="6">Gonads</tissue>
    </source>
</reference>
<dbReference type="InParanoid" id="A0A1S3IL36"/>
<dbReference type="GO" id="GO:0005524">
    <property type="term" value="F:ATP binding"/>
    <property type="evidence" value="ECO:0007669"/>
    <property type="project" value="UniProtKB-KW"/>
</dbReference>
<evidence type="ECO:0000313" key="5">
    <source>
        <dbReference type="Proteomes" id="UP000085678"/>
    </source>
</evidence>
<evidence type="ECO:0000256" key="4">
    <source>
        <dbReference type="SAM" id="SignalP"/>
    </source>
</evidence>
<dbReference type="GO" id="GO:0036064">
    <property type="term" value="C:ciliary basal body"/>
    <property type="evidence" value="ECO:0007669"/>
    <property type="project" value="TreeGrafter"/>
</dbReference>
<dbReference type="PROSITE" id="PS51221">
    <property type="entry name" value="TTL"/>
    <property type="match status" value="1"/>
</dbReference>
<dbReference type="SUPFAM" id="SSF56059">
    <property type="entry name" value="Glutathione synthetase ATP-binding domain-like"/>
    <property type="match status" value="1"/>
</dbReference>
<dbReference type="PANTHER" id="PTHR12241">
    <property type="entry name" value="TUBULIN POLYGLUTAMYLASE"/>
    <property type="match status" value="1"/>
</dbReference>
<keyword evidence="2" id="KW-0547">Nucleotide-binding</keyword>
<name>A0A1S3IL36_LINAN</name>
<keyword evidence="1" id="KW-0436">Ligase</keyword>
<dbReference type="GO" id="GO:0070740">
    <property type="term" value="F:tubulin-glutamic acid ligase activity"/>
    <property type="evidence" value="ECO:0007669"/>
    <property type="project" value="TreeGrafter"/>
</dbReference>
<dbReference type="GeneID" id="106164765"/>
<gene>
    <name evidence="6" type="primary">LOC106164765</name>
</gene>
<dbReference type="AlphaFoldDB" id="A0A1S3IL36"/>
<dbReference type="Pfam" id="PF03133">
    <property type="entry name" value="TTL"/>
    <property type="match status" value="1"/>
</dbReference>
<dbReference type="GO" id="GO:0000226">
    <property type="term" value="P:microtubule cytoskeleton organization"/>
    <property type="evidence" value="ECO:0007669"/>
    <property type="project" value="TreeGrafter"/>
</dbReference>
<feature type="signal peptide" evidence="4">
    <location>
        <begin position="1"/>
        <end position="33"/>
    </location>
</feature>
<keyword evidence="5" id="KW-1185">Reference proteome</keyword>
<dbReference type="PANTHER" id="PTHR12241:SF162">
    <property type="entry name" value="TUBULIN MONOGLUTAMYLASE TTLL4"/>
    <property type="match status" value="1"/>
</dbReference>
<dbReference type="GO" id="GO:0015631">
    <property type="term" value="F:tubulin binding"/>
    <property type="evidence" value="ECO:0007669"/>
    <property type="project" value="TreeGrafter"/>
</dbReference>
<dbReference type="InterPro" id="IPR004344">
    <property type="entry name" value="TTL/TTLL_fam"/>
</dbReference>
<evidence type="ECO:0000256" key="3">
    <source>
        <dbReference type="ARBA" id="ARBA00022840"/>
    </source>
</evidence>
<accession>A0A1S3IL36</accession>
<evidence type="ECO:0000256" key="1">
    <source>
        <dbReference type="ARBA" id="ARBA00022598"/>
    </source>
</evidence>
<feature type="chain" id="PRO_5010240942" evidence="4">
    <location>
        <begin position="34"/>
        <end position="585"/>
    </location>
</feature>